<dbReference type="InterPro" id="IPR036047">
    <property type="entry name" value="F-box-like_dom_sf"/>
</dbReference>
<accession>A0AAV9WTF0</accession>
<dbReference type="EMBL" id="JAVHJO010000017">
    <property type="protein sequence ID" value="KAK6525351.1"/>
    <property type="molecule type" value="Genomic_DNA"/>
</dbReference>
<reference evidence="1 2" key="1">
    <citation type="submission" date="2019-10" db="EMBL/GenBank/DDBJ databases">
        <authorList>
            <person name="Palmer J.M."/>
        </authorList>
    </citation>
    <scope>NUCLEOTIDE SEQUENCE [LARGE SCALE GENOMIC DNA]</scope>
    <source>
        <strain evidence="1 2">TWF694</strain>
    </source>
</reference>
<sequence>MGYEKELGYTDDEYPEESESELVCLDLEERLGFANVENFPPDYDVMETLIELLLRREESAVPWPSVPILHPRRHHATKTPTPLFKLPVDILLLIYDQLSIHDAICLALTNTVFYNLSRNRLYGIICPKHLGNWAGKRLTFLDDTVKFRSSFKMYPAVGERLKQIQRGYLQTHPNQTRWGHGHNAKKAVDTPFKLVSKFPNRLPWNSPWNYDPTKILDKDVNKTRLRTLGPDLRRMQSLWYDWQAGKEVISFPFRRFIEGFMQRSLHLSLLTDESYVLRNLDKGLYVRLDGCDAREMVRNMVFGPDGSKRGKLSPGYNKWCGDRFDIIKTETMLRESGWKDARAAGPAPEDPLVQILRLHGII</sequence>
<dbReference type="AlphaFoldDB" id="A0AAV9WTF0"/>
<evidence type="ECO:0008006" key="3">
    <source>
        <dbReference type="Google" id="ProtNLM"/>
    </source>
</evidence>
<proteinExistence type="predicted"/>
<dbReference type="SUPFAM" id="SSF81383">
    <property type="entry name" value="F-box domain"/>
    <property type="match status" value="1"/>
</dbReference>
<evidence type="ECO:0000313" key="2">
    <source>
        <dbReference type="Proteomes" id="UP001365542"/>
    </source>
</evidence>
<dbReference type="CDD" id="cd09917">
    <property type="entry name" value="F-box_SF"/>
    <property type="match status" value="1"/>
</dbReference>
<name>A0AAV9WTF0_9PEZI</name>
<organism evidence="1 2">
    <name type="scientific">Orbilia ellipsospora</name>
    <dbReference type="NCBI Taxonomy" id="2528407"/>
    <lineage>
        <taxon>Eukaryota</taxon>
        <taxon>Fungi</taxon>
        <taxon>Dikarya</taxon>
        <taxon>Ascomycota</taxon>
        <taxon>Pezizomycotina</taxon>
        <taxon>Orbiliomycetes</taxon>
        <taxon>Orbiliales</taxon>
        <taxon>Orbiliaceae</taxon>
        <taxon>Orbilia</taxon>
    </lineage>
</organism>
<gene>
    <name evidence="1" type="ORF">TWF694_005490</name>
</gene>
<evidence type="ECO:0000313" key="1">
    <source>
        <dbReference type="EMBL" id="KAK6525351.1"/>
    </source>
</evidence>
<protein>
    <recommendedName>
        <fullName evidence="3">F-box domain-containing protein</fullName>
    </recommendedName>
</protein>
<dbReference type="Proteomes" id="UP001365542">
    <property type="component" value="Unassembled WGS sequence"/>
</dbReference>
<comment type="caution">
    <text evidence="1">The sequence shown here is derived from an EMBL/GenBank/DDBJ whole genome shotgun (WGS) entry which is preliminary data.</text>
</comment>
<keyword evidence="2" id="KW-1185">Reference proteome</keyword>